<feature type="transmembrane region" description="Helical" evidence="11">
    <location>
        <begin position="399"/>
        <end position="419"/>
    </location>
</feature>
<dbReference type="PANTHER" id="PTHR24421:SF10">
    <property type="entry name" value="NITRATE_NITRITE SENSOR PROTEIN NARQ"/>
    <property type="match status" value="1"/>
</dbReference>
<evidence type="ECO:0000256" key="3">
    <source>
        <dbReference type="ARBA" id="ARBA00022553"/>
    </source>
</evidence>
<dbReference type="InterPro" id="IPR003594">
    <property type="entry name" value="HATPase_dom"/>
</dbReference>
<dbReference type="SUPFAM" id="SSF48452">
    <property type="entry name" value="TPR-like"/>
    <property type="match status" value="1"/>
</dbReference>
<dbReference type="SUPFAM" id="SSF55874">
    <property type="entry name" value="ATPase domain of HSP90 chaperone/DNA topoisomerase II/histidine kinase"/>
    <property type="match status" value="1"/>
</dbReference>
<dbReference type="Gene3D" id="3.30.565.10">
    <property type="entry name" value="Histidine kinase-like ATPase, C-terminal domain"/>
    <property type="match status" value="1"/>
</dbReference>
<evidence type="ECO:0000256" key="8">
    <source>
        <dbReference type="ARBA" id="ARBA00023012"/>
    </source>
</evidence>
<dbReference type="InterPro" id="IPR011990">
    <property type="entry name" value="TPR-like_helical_dom_sf"/>
</dbReference>
<keyword evidence="12" id="KW-0732">Signal</keyword>
<protein>
    <recommendedName>
        <fullName evidence="2">histidine kinase</fullName>
        <ecNumber evidence="2">2.7.13.3</ecNumber>
    </recommendedName>
</protein>
<dbReference type="Pfam" id="PF02518">
    <property type="entry name" value="HATPase_c"/>
    <property type="match status" value="1"/>
</dbReference>
<keyword evidence="8" id="KW-0902">Two-component regulatory system</keyword>
<evidence type="ECO:0000256" key="7">
    <source>
        <dbReference type="ARBA" id="ARBA00022840"/>
    </source>
</evidence>
<dbReference type="InterPro" id="IPR019734">
    <property type="entry name" value="TPR_rpt"/>
</dbReference>
<name>A0ABQ1M2V9_9SPHI</name>
<feature type="repeat" description="TPR" evidence="9">
    <location>
        <begin position="168"/>
        <end position="201"/>
    </location>
</feature>
<evidence type="ECO:0000256" key="11">
    <source>
        <dbReference type="SAM" id="Phobius"/>
    </source>
</evidence>
<accession>A0ABQ1M2V9</accession>
<evidence type="ECO:0000256" key="10">
    <source>
        <dbReference type="SAM" id="Coils"/>
    </source>
</evidence>
<dbReference type="InterPro" id="IPR011712">
    <property type="entry name" value="Sig_transdc_His_kin_sub3_dim/P"/>
</dbReference>
<dbReference type="PROSITE" id="PS50005">
    <property type="entry name" value="TPR"/>
    <property type="match status" value="1"/>
</dbReference>
<dbReference type="InterPro" id="IPR036890">
    <property type="entry name" value="HATPase_C_sf"/>
</dbReference>
<keyword evidence="6" id="KW-0418">Kinase</keyword>
<organism evidence="14 15">
    <name type="scientific">Parapedobacter defluvii</name>
    <dbReference type="NCBI Taxonomy" id="2045106"/>
    <lineage>
        <taxon>Bacteria</taxon>
        <taxon>Pseudomonadati</taxon>
        <taxon>Bacteroidota</taxon>
        <taxon>Sphingobacteriia</taxon>
        <taxon>Sphingobacteriales</taxon>
        <taxon>Sphingobacteriaceae</taxon>
        <taxon>Parapedobacter</taxon>
    </lineage>
</organism>
<dbReference type="Gene3D" id="1.20.5.1930">
    <property type="match status" value="1"/>
</dbReference>
<keyword evidence="11" id="KW-1133">Transmembrane helix</keyword>
<keyword evidence="15" id="KW-1185">Reference proteome</keyword>
<feature type="domain" description="Histidine kinase" evidence="13">
    <location>
        <begin position="455"/>
        <end position="648"/>
    </location>
</feature>
<dbReference type="CDD" id="cd16917">
    <property type="entry name" value="HATPase_UhpB-NarQ-NarX-like"/>
    <property type="match status" value="1"/>
</dbReference>
<evidence type="ECO:0000259" key="13">
    <source>
        <dbReference type="PROSITE" id="PS50109"/>
    </source>
</evidence>
<comment type="caution">
    <text evidence="14">The sequence shown here is derived from an EMBL/GenBank/DDBJ whole genome shotgun (WGS) entry which is preliminary data.</text>
</comment>
<keyword evidence="9" id="KW-0802">TPR repeat</keyword>
<evidence type="ECO:0000256" key="9">
    <source>
        <dbReference type="PROSITE-ProRule" id="PRU00339"/>
    </source>
</evidence>
<dbReference type="RefSeq" id="WP_188751649.1">
    <property type="nucleotide sequence ID" value="NZ_BMIK01000009.1"/>
</dbReference>
<feature type="chain" id="PRO_5045671175" description="histidine kinase" evidence="12">
    <location>
        <begin position="23"/>
        <end position="650"/>
    </location>
</feature>
<keyword evidence="5" id="KW-0547">Nucleotide-binding</keyword>
<keyword evidence="4" id="KW-0808">Transferase</keyword>
<dbReference type="Gene3D" id="1.25.40.10">
    <property type="entry name" value="Tetratricopeptide repeat domain"/>
    <property type="match status" value="2"/>
</dbReference>
<dbReference type="SMART" id="SM00387">
    <property type="entry name" value="HATPase_c"/>
    <property type="match status" value="1"/>
</dbReference>
<evidence type="ECO:0000313" key="15">
    <source>
        <dbReference type="Proteomes" id="UP000597338"/>
    </source>
</evidence>
<feature type="coiled-coil region" evidence="10">
    <location>
        <begin position="420"/>
        <end position="459"/>
    </location>
</feature>
<dbReference type="InterPro" id="IPR050482">
    <property type="entry name" value="Sensor_HK_TwoCompSys"/>
</dbReference>
<keyword evidence="3" id="KW-0597">Phosphoprotein</keyword>
<evidence type="ECO:0000313" key="14">
    <source>
        <dbReference type="EMBL" id="GGC33861.1"/>
    </source>
</evidence>
<evidence type="ECO:0000256" key="2">
    <source>
        <dbReference type="ARBA" id="ARBA00012438"/>
    </source>
</evidence>
<dbReference type="InterPro" id="IPR005467">
    <property type="entry name" value="His_kinase_dom"/>
</dbReference>
<evidence type="ECO:0000256" key="4">
    <source>
        <dbReference type="ARBA" id="ARBA00022679"/>
    </source>
</evidence>
<reference evidence="15" key="1">
    <citation type="journal article" date="2019" name="Int. J. Syst. Evol. Microbiol.">
        <title>The Global Catalogue of Microorganisms (GCM) 10K type strain sequencing project: providing services to taxonomists for standard genome sequencing and annotation.</title>
        <authorList>
            <consortium name="The Broad Institute Genomics Platform"/>
            <consortium name="The Broad Institute Genome Sequencing Center for Infectious Disease"/>
            <person name="Wu L."/>
            <person name="Ma J."/>
        </authorList>
    </citation>
    <scope>NUCLEOTIDE SEQUENCE [LARGE SCALE GENOMIC DNA]</scope>
    <source>
        <strain evidence="15">CGMCC 1.15342</strain>
    </source>
</reference>
<dbReference type="Proteomes" id="UP000597338">
    <property type="component" value="Unassembled WGS sequence"/>
</dbReference>
<evidence type="ECO:0000256" key="6">
    <source>
        <dbReference type="ARBA" id="ARBA00022777"/>
    </source>
</evidence>
<proteinExistence type="predicted"/>
<dbReference type="EC" id="2.7.13.3" evidence="2"/>
<keyword evidence="7" id="KW-0067">ATP-binding</keyword>
<dbReference type="PANTHER" id="PTHR24421">
    <property type="entry name" value="NITRATE/NITRITE SENSOR PROTEIN NARX-RELATED"/>
    <property type="match status" value="1"/>
</dbReference>
<dbReference type="EMBL" id="BMIK01000009">
    <property type="protein sequence ID" value="GGC33861.1"/>
    <property type="molecule type" value="Genomic_DNA"/>
</dbReference>
<keyword evidence="11" id="KW-0812">Transmembrane</keyword>
<dbReference type="Pfam" id="PF07730">
    <property type="entry name" value="HisKA_3"/>
    <property type="match status" value="1"/>
</dbReference>
<sequence length="650" mass="73823">MKTILAISVLIAGWTFDWPANAQSKTGNPYTDSLLTRVAAAAADSAKARLLFQLSDYWSERDSAQSVQFADRSFQYTPKNSFLRGLAHFYRAGAYFSYDVIKSQQDYLSADSLLMHFSSKEALQYRSRTWHNYGALEQRKDNSEAFVDLILSKAIPYAQAAGDQKRVAWNYMDLGAVFMNYKNYTRAGEYYDKAIDILNAAGEPSSLLAECYVQRAKSDILQDSLHIAQVALSQAFQILSVDRDSSYLPVYYLVEGMYHSKRKQWKQAIAALDTGEAIAHQLRRTYDEASIAYEKSQVYKQQGLLGEAKHFLEKAYNLQQGYEISNNFRLLLFELAKTEAALGQHDTAFNRLMEYVQVSDSFFMKRTAVAIADQESKYRVAEKEKELLRLQNRNQVQRLILYFGICLFVLVGAFAFYAYRQRKKREAQRLNAIQQHLEIQVAKAQLQGEEKERQRIARDLHDGLGGLLAGIKLNLSVANHDKQQGEHVELEKIIAQVDDSVHELRRIARNMVPEILIRSGLANAIKDLCEVMTTDKMAITCEILNLSEAIPQQQKIEIYRIVQELLTNAAKHSGATEVFLQCSKVQDHVYITIEDNGRGMSQHVDPKKTNGMGLGNIRSRVAYMQGKIDVHSVPKKGVIVNIEINVAEKK</sequence>
<evidence type="ECO:0000256" key="12">
    <source>
        <dbReference type="SAM" id="SignalP"/>
    </source>
</evidence>
<gene>
    <name evidence="14" type="ORF">GCM10011386_27490</name>
</gene>
<comment type="catalytic activity">
    <reaction evidence="1">
        <text>ATP + protein L-histidine = ADP + protein N-phospho-L-histidine.</text>
        <dbReference type="EC" id="2.7.13.3"/>
    </reaction>
</comment>
<evidence type="ECO:0000256" key="1">
    <source>
        <dbReference type="ARBA" id="ARBA00000085"/>
    </source>
</evidence>
<evidence type="ECO:0000256" key="5">
    <source>
        <dbReference type="ARBA" id="ARBA00022741"/>
    </source>
</evidence>
<feature type="signal peptide" evidence="12">
    <location>
        <begin position="1"/>
        <end position="22"/>
    </location>
</feature>
<keyword evidence="11" id="KW-0472">Membrane</keyword>
<dbReference type="PROSITE" id="PS50109">
    <property type="entry name" value="HIS_KIN"/>
    <property type="match status" value="1"/>
</dbReference>
<keyword evidence="10" id="KW-0175">Coiled coil</keyword>